<proteinExistence type="predicted"/>
<evidence type="ECO:0000259" key="1">
    <source>
        <dbReference type="Pfam" id="PF12937"/>
    </source>
</evidence>
<reference evidence="2 3" key="1">
    <citation type="submission" date="2021-08" db="EMBL/GenBank/DDBJ databases">
        <title>Draft Genome Sequence of Phanerochaete sordida strain YK-624.</title>
        <authorList>
            <person name="Mori T."/>
            <person name="Dohra H."/>
            <person name="Suzuki T."/>
            <person name="Kawagishi H."/>
            <person name="Hirai H."/>
        </authorList>
    </citation>
    <scope>NUCLEOTIDE SEQUENCE [LARGE SCALE GENOMIC DNA]</scope>
    <source>
        <strain evidence="2 3">YK-624</strain>
    </source>
</reference>
<dbReference type="Gene3D" id="3.80.10.10">
    <property type="entry name" value="Ribonuclease Inhibitor"/>
    <property type="match status" value="1"/>
</dbReference>
<evidence type="ECO:0000313" key="3">
    <source>
        <dbReference type="Proteomes" id="UP000703269"/>
    </source>
</evidence>
<organism evidence="2 3">
    <name type="scientific">Phanerochaete sordida</name>
    <dbReference type="NCBI Taxonomy" id="48140"/>
    <lineage>
        <taxon>Eukaryota</taxon>
        <taxon>Fungi</taxon>
        <taxon>Dikarya</taxon>
        <taxon>Basidiomycota</taxon>
        <taxon>Agaricomycotina</taxon>
        <taxon>Agaricomycetes</taxon>
        <taxon>Polyporales</taxon>
        <taxon>Phanerochaetaceae</taxon>
        <taxon>Phanerochaete</taxon>
    </lineage>
</organism>
<dbReference type="EMBL" id="BPQB01000015">
    <property type="protein sequence ID" value="GJE90104.1"/>
    <property type="molecule type" value="Genomic_DNA"/>
</dbReference>
<evidence type="ECO:0000313" key="2">
    <source>
        <dbReference type="EMBL" id="GJE90104.1"/>
    </source>
</evidence>
<dbReference type="InterPro" id="IPR032675">
    <property type="entry name" value="LRR_dom_sf"/>
</dbReference>
<dbReference type="CDD" id="cd09917">
    <property type="entry name" value="F-box_SF"/>
    <property type="match status" value="1"/>
</dbReference>
<dbReference type="AlphaFoldDB" id="A0A9P3G951"/>
<sequence>MHRLIPTQHALSLHLITIAEPFVDRLDSNHTANDIPSPIEEMAKLRALLDSPRPLVLGDQHLRQVAEYARSALQHFARVAPFVGVNGSQRWLDTRLPSELLDAIVGHIAAPKDLLALALVCKRMSTIVLLHRLDYRIIRAKVSSLPLWSHLTFYRYLARNVRVLEILDERGDKRKAVPRGVPASKTAPEPTHDTPVEYERPFISALACLTTLHTFIWSYNQPPVSVEQIWQVLLKCQTLLSIDMKDNRLFASPSEDSDGSGESVAVLPDLKTVSLMSTTQPTDVSKAPSLTRVVGMLRMLSDCQRLENLTVGYSEYNDEHYESPNADDLLLLVRLSQLRSLSLINLRCSSQTGLNAAADFLAAHANLQVLHLDLSFGADIAIPLPPDVLPRLRELQSGCRFASALFHCPCSANGGRPLDTLKGMVLNGGRWSNEFLDGLESVGGSMRRIELAGWSDKKSVQRLATCVPNLTWLDVGKRFGRRSSSTDEKLNSWIDLLAQLVQLEAFHGVRLFHEVHTKDRKGAVSQSDRSHHIENGTNASILMWRCVKLRRLDHWKKNSGKVIALVRDGDSKYKVVEDVGRW</sequence>
<dbReference type="SUPFAM" id="SSF52047">
    <property type="entry name" value="RNI-like"/>
    <property type="match status" value="1"/>
</dbReference>
<feature type="domain" description="F-box" evidence="1">
    <location>
        <begin position="95"/>
        <end position="136"/>
    </location>
</feature>
<protein>
    <submittedName>
        <fullName evidence="2">F-box protein</fullName>
    </submittedName>
</protein>
<dbReference type="Pfam" id="PF12937">
    <property type="entry name" value="F-box-like"/>
    <property type="match status" value="1"/>
</dbReference>
<keyword evidence="3" id="KW-1185">Reference proteome</keyword>
<dbReference type="OrthoDB" id="3270296at2759"/>
<name>A0A9P3G951_9APHY</name>
<accession>A0A9P3G951</accession>
<dbReference type="SUPFAM" id="SSF81383">
    <property type="entry name" value="F-box domain"/>
    <property type="match status" value="1"/>
</dbReference>
<gene>
    <name evidence="2" type="ORF">PsYK624_062270</name>
</gene>
<dbReference type="Proteomes" id="UP000703269">
    <property type="component" value="Unassembled WGS sequence"/>
</dbReference>
<comment type="caution">
    <text evidence="2">The sequence shown here is derived from an EMBL/GenBank/DDBJ whole genome shotgun (WGS) entry which is preliminary data.</text>
</comment>
<dbReference type="InterPro" id="IPR036047">
    <property type="entry name" value="F-box-like_dom_sf"/>
</dbReference>
<dbReference type="InterPro" id="IPR001810">
    <property type="entry name" value="F-box_dom"/>
</dbReference>